<dbReference type="InterPro" id="IPR024414">
    <property type="entry name" value="Uncharacterised_PrgI"/>
</dbReference>
<dbReference type="AlphaFoldDB" id="A0A1D3TSF5"/>
<keyword evidence="2" id="KW-0472">Membrane</keyword>
<feature type="region of interest" description="Disordered" evidence="1">
    <location>
        <begin position="117"/>
        <end position="144"/>
    </location>
</feature>
<reference evidence="3 4" key="1">
    <citation type="submission" date="2016-09" db="EMBL/GenBank/DDBJ databases">
        <authorList>
            <person name="Capua I."/>
            <person name="De Benedictis P."/>
            <person name="Joannis T."/>
            <person name="Lombin L.H."/>
            <person name="Cattoli G."/>
        </authorList>
    </citation>
    <scope>NUCLEOTIDE SEQUENCE [LARGE SCALE GENOMIC DNA]</scope>
    <source>
        <strain evidence="3 4">GluBS11</strain>
    </source>
</reference>
<dbReference type="RefSeq" id="WP_091232303.1">
    <property type="nucleotide sequence ID" value="NZ_FMKA01000006.1"/>
</dbReference>
<protein>
    <submittedName>
        <fullName evidence="3">PrgI family protein</fullName>
    </submittedName>
</protein>
<evidence type="ECO:0000313" key="3">
    <source>
        <dbReference type="EMBL" id="SCP96781.1"/>
    </source>
</evidence>
<gene>
    <name evidence="3" type="ORF">SAMN05421730_100673</name>
</gene>
<proteinExistence type="predicted"/>
<keyword evidence="2" id="KW-1133">Transmembrane helix</keyword>
<dbReference type="STRING" id="1619234.SAMN05421730_100673"/>
<sequence>MVIEINKDIDRYQESVALGLSAKQLIFSVASVAVGGTLVLLLYRYIGLTGAAYVAIPCVAPIALGGFYSYNGMDFYEYMGKKLKFMFSNKPLTYLSTEGELAIAEYRMEELSTGRKKKGKQKAVKKDTAKVTEDNNTKQQAKNTEEFEAMKKKTKRMLFGLIGVIVAAVAGIMAYKYMQ</sequence>
<dbReference type="OrthoDB" id="2060747at2"/>
<keyword evidence="2" id="KW-0812">Transmembrane</keyword>
<feature type="transmembrane region" description="Helical" evidence="2">
    <location>
        <begin position="25"/>
        <end position="46"/>
    </location>
</feature>
<evidence type="ECO:0000256" key="2">
    <source>
        <dbReference type="SAM" id="Phobius"/>
    </source>
</evidence>
<organism evidence="3 4">
    <name type="scientific">Anaerobium acetethylicum</name>
    <dbReference type="NCBI Taxonomy" id="1619234"/>
    <lineage>
        <taxon>Bacteria</taxon>
        <taxon>Bacillati</taxon>
        <taxon>Bacillota</taxon>
        <taxon>Clostridia</taxon>
        <taxon>Lachnospirales</taxon>
        <taxon>Lachnospiraceae</taxon>
        <taxon>Anaerobium</taxon>
    </lineage>
</organism>
<dbReference type="Proteomes" id="UP000199315">
    <property type="component" value="Unassembled WGS sequence"/>
</dbReference>
<name>A0A1D3TSF5_9FIRM</name>
<keyword evidence="4" id="KW-1185">Reference proteome</keyword>
<dbReference type="EMBL" id="FMKA01000006">
    <property type="protein sequence ID" value="SCP96781.1"/>
    <property type="molecule type" value="Genomic_DNA"/>
</dbReference>
<feature type="compositionally biased region" description="Basic and acidic residues" evidence="1">
    <location>
        <begin position="124"/>
        <end position="136"/>
    </location>
</feature>
<accession>A0A1D3TSF5</accession>
<evidence type="ECO:0000313" key="4">
    <source>
        <dbReference type="Proteomes" id="UP000199315"/>
    </source>
</evidence>
<dbReference type="Pfam" id="PF12666">
    <property type="entry name" value="PrgI"/>
    <property type="match status" value="1"/>
</dbReference>
<evidence type="ECO:0000256" key="1">
    <source>
        <dbReference type="SAM" id="MobiDB-lite"/>
    </source>
</evidence>
<feature type="transmembrane region" description="Helical" evidence="2">
    <location>
        <begin position="158"/>
        <end position="178"/>
    </location>
</feature>
<feature type="transmembrane region" description="Helical" evidence="2">
    <location>
        <begin position="52"/>
        <end position="71"/>
    </location>
</feature>